<dbReference type="Proteomes" id="UP001165960">
    <property type="component" value="Unassembled WGS sequence"/>
</dbReference>
<keyword evidence="2" id="KW-1185">Reference proteome</keyword>
<name>A0ACC2U7M5_9FUNG</name>
<reference evidence="1" key="1">
    <citation type="submission" date="2022-04" db="EMBL/GenBank/DDBJ databases">
        <title>Genome of the entomopathogenic fungus Entomophthora muscae.</title>
        <authorList>
            <person name="Elya C."/>
            <person name="Lovett B.R."/>
            <person name="Lee E."/>
            <person name="Macias A.M."/>
            <person name="Hajek A.E."/>
            <person name="De Bivort B.L."/>
            <person name="Kasson M.T."/>
            <person name="De Fine Licht H.H."/>
            <person name="Stajich J.E."/>
        </authorList>
    </citation>
    <scope>NUCLEOTIDE SEQUENCE</scope>
    <source>
        <strain evidence="1">Berkeley</strain>
    </source>
</reference>
<accession>A0ACC2U7M5</accession>
<gene>
    <name evidence="1" type="ORF">DSO57_1000820</name>
</gene>
<evidence type="ECO:0000313" key="2">
    <source>
        <dbReference type="Proteomes" id="UP001165960"/>
    </source>
</evidence>
<comment type="caution">
    <text evidence="1">The sequence shown here is derived from an EMBL/GenBank/DDBJ whole genome shotgun (WGS) entry which is preliminary data.</text>
</comment>
<evidence type="ECO:0000313" key="1">
    <source>
        <dbReference type="EMBL" id="KAJ9082835.1"/>
    </source>
</evidence>
<organism evidence="1 2">
    <name type="scientific">Entomophthora muscae</name>
    <dbReference type="NCBI Taxonomy" id="34485"/>
    <lineage>
        <taxon>Eukaryota</taxon>
        <taxon>Fungi</taxon>
        <taxon>Fungi incertae sedis</taxon>
        <taxon>Zoopagomycota</taxon>
        <taxon>Entomophthoromycotina</taxon>
        <taxon>Entomophthoromycetes</taxon>
        <taxon>Entomophthorales</taxon>
        <taxon>Entomophthoraceae</taxon>
        <taxon>Entomophthora</taxon>
    </lineage>
</organism>
<protein>
    <submittedName>
        <fullName evidence="1">Uncharacterized protein</fullName>
    </submittedName>
</protein>
<sequence length="559" mass="63725">MSEDDLTYPVTKGGYRYYQKTVKGLQYPVRAVNALSEILQPKRRKAFELGGIRRFGEGNYLSCTQKITKEIVWSNDGQHLYYITSDDLHRSYRLFRHKLGKQQSSDELLYEEKDKAFSIGIEKSLSEKYLFLETGSVTSSEMYYLDLDNPASPLKLFSAREEDRINEKDWTKAVPYEESHYITGVYPLEKYIVLDERVGGFAQFRVIETSSGAPPKDNGYLIKFSEPSFIVYADRNYLAYNSTELFFGYASLITPRSLFKYDLTTRIRTLLKTDPVLGNFDSKKYATETVIAPNDVPVSLVYRKDTFKKDGSNPLHLYGYGSFGVSMDPGFISLVIPLLDRGFVYAIAHIRGGSEMGRQWYETEGKLLKKRNTFRDFSNAARHLIAKNYTSTEHLSIEGGSAGGLLIGATVNLNPGLFNAAIAKVPFVDVINIMMDLTIPFIVSWYEEWGNPNNITFFTYMKSYSPYDNLPKTGEGLPHLLVRYGLSDPRVQYWAPAKYVAKLRDVITKSPATKSRYIAQIINIRGGHFGSSGRYDQFKEVAQNYAFLVDTARREKPFL</sequence>
<dbReference type="EMBL" id="QTSX02001422">
    <property type="protein sequence ID" value="KAJ9082835.1"/>
    <property type="molecule type" value="Genomic_DNA"/>
</dbReference>
<proteinExistence type="predicted"/>